<dbReference type="InterPro" id="IPR036910">
    <property type="entry name" value="HMG_box_dom_sf"/>
</dbReference>
<gene>
    <name evidence="2" type="ORF">PGTUg99_003938</name>
</gene>
<proteinExistence type="predicted"/>
<evidence type="ECO:0000256" key="1">
    <source>
        <dbReference type="SAM" id="MobiDB-lite"/>
    </source>
</evidence>
<reference evidence="2 3" key="1">
    <citation type="submission" date="2019-05" db="EMBL/GenBank/DDBJ databases">
        <title>Emergence of the Ug99 lineage of the wheat stem rust pathogen through somatic hybridization.</title>
        <authorList>
            <person name="Li F."/>
            <person name="Upadhyaya N.M."/>
            <person name="Sperschneider J."/>
            <person name="Matny O."/>
            <person name="Nguyen-Phuc H."/>
            <person name="Mago R."/>
            <person name="Raley C."/>
            <person name="Miller M.E."/>
            <person name="Silverstein K.A.T."/>
            <person name="Henningsen E."/>
            <person name="Hirsch C.D."/>
            <person name="Visser B."/>
            <person name="Pretorius Z.A."/>
            <person name="Steffenson B.J."/>
            <person name="Schwessinger B."/>
            <person name="Dodds P.N."/>
            <person name="Figueroa M."/>
        </authorList>
    </citation>
    <scope>NUCLEOTIDE SEQUENCE [LARGE SCALE GENOMIC DNA]</scope>
    <source>
        <strain evidence="2 3">Ug99</strain>
    </source>
</reference>
<evidence type="ECO:0000313" key="3">
    <source>
        <dbReference type="Proteomes" id="UP000325313"/>
    </source>
</evidence>
<feature type="compositionally biased region" description="Polar residues" evidence="1">
    <location>
        <begin position="103"/>
        <end position="125"/>
    </location>
</feature>
<dbReference type="AlphaFoldDB" id="A0A5B0NE46"/>
<dbReference type="EMBL" id="VDEP01000414">
    <property type="protein sequence ID" value="KAA1086029.1"/>
    <property type="molecule type" value="Genomic_DNA"/>
</dbReference>
<feature type="compositionally biased region" description="Basic residues" evidence="1">
    <location>
        <begin position="126"/>
        <end position="137"/>
    </location>
</feature>
<dbReference type="Proteomes" id="UP000325313">
    <property type="component" value="Unassembled WGS sequence"/>
</dbReference>
<comment type="caution">
    <text evidence="2">The sequence shown here is derived from an EMBL/GenBank/DDBJ whole genome shotgun (WGS) entry which is preliminary data.</text>
</comment>
<protein>
    <submittedName>
        <fullName evidence="2">Uncharacterized protein</fullName>
    </submittedName>
</protein>
<sequence length="655" mass="73770">MSTQNFFEGPNGELWIMNAHGQLVPVSHLETRQHLDPTTQINHHSPDQVWRNNQDLEFVPAHDFQSAITQQNSQAGPQINQLGHHHHHQNVPSNLNKGHDARQTTLTINSASDTPANLAAQTTTARTKRPYKKRKTQQSKVLQPTGTPASSTRTNQPTSDSEPSSHNQNVQSEGPDNLRSTPLSHNHISGAPTLLPNNITHNVPPSQHQANADACINTINSLNRPALPDDLAQDLEVVDLYDLRLHQHLICKNKRLTQKIKDDLKEITLEYQKKIHLLALQHKIRSEILFKWIGIWNKVRGPNRFNNYCRYAPDARRLFDSKAVPPSERMQQVAEQWRSLDDEEQLKYNDWDFINMLRQKMGLQPVDNPEEVEDEDQAEAAQLEGEEAALAPRKSDSQVLKHCKDWAKKVAVDMNFFSTQYQVEGFFIITSTDYKGRVFISGGSFLGQDYMQLRKTKDDDPWRGFRLWATGIATDAKLCGVPVDALCKKRKRQAIQVTSSNPQAQEKQRVLKGLWDTGLAKTNKPKMTTQLRELLAEASGGVWSGGWPGEKGRELFQKWGLKLHIDPRATKLKEEYLLGFAFKNAGAGIVDIILEALHNSWIKVTDTNETNETNNPNVETTSPISIGEGINRAEGSSLVTNDPVVDPHLDSATLV</sequence>
<feature type="region of interest" description="Disordered" evidence="1">
    <location>
        <begin position="77"/>
        <end position="208"/>
    </location>
</feature>
<feature type="compositionally biased region" description="Polar residues" evidence="1">
    <location>
        <begin position="138"/>
        <end position="187"/>
    </location>
</feature>
<organism evidence="2 3">
    <name type="scientific">Puccinia graminis f. sp. tritici</name>
    <dbReference type="NCBI Taxonomy" id="56615"/>
    <lineage>
        <taxon>Eukaryota</taxon>
        <taxon>Fungi</taxon>
        <taxon>Dikarya</taxon>
        <taxon>Basidiomycota</taxon>
        <taxon>Pucciniomycotina</taxon>
        <taxon>Pucciniomycetes</taxon>
        <taxon>Pucciniales</taxon>
        <taxon>Pucciniaceae</taxon>
        <taxon>Puccinia</taxon>
    </lineage>
</organism>
<accession>A0A5B0NE46</accession>
<name>A0A5B0NE46_PUCGR</name>
<feature type="compositionally biased region" description="Polar residues" evidence="1">
    <location>
        <begin position="195"/>
        <end position="208"/>
    </location>
</feature>
<dbReference type="SUPFAM" id="SSF47095">
    <property type="entry name" value="HMG-box"/>
    <property type="match status" value="1"/>
</dbReference>
<evidence type="ECO:0000313" key="2">
    <source>
        <dbReference type="EMBL" id="KAA1086029.1"/>
    </source>
</evidence>